<feature type="domain" description="M23ase beta-sheet core" evidence="2">
    <location>
        <begin position="94"/>
        <end position="196"/>
    </location>
</feature>
<evidence type="ECO:0000313" key="3">
    <source>
        <dbReference type="EMBL" id="PIY96443.1"/>
    </source>
</evidence>
<feature type="compositionally biased region" description="Low complexity" evidence="1">
    <location>
        <begin position="29"/>
        <end position="43"/>
    </location>
</feature>
<dbReference type="Gene3D" id="2.70.70.10">
    <property type="entry name" value="Glucose Permease (Domain IIA)"/>
    <property type="match status" value="1"/>
</dbReference>
<feature type="region of interest" description="Disordered" evidence="1">
    <location>
        <begin position="29"/>
        <end position="64"/>
    </location>
</feature>
<evidence type="ECO:0000259" key="2">
    <source>
        <dbReference type="Pfam" id="PF01551"/>
    </source>
</evidence>
<proteinExistence type="predicted"/>
<gene>
    <name evidence="3" type="ORF">COY66_04085</name>
</gene>
<dbReference type="Proteomes" id="UP000230779">
    <property type="component" value="Unassembled WGS sequence"/>
</dbReference>
<dbReference type="Pfam" id="PF01551">
    <property type="entry name" value="Peptidase_M23"/>
    <property type="match status" value="1"/>
</dbReference>
<reference evidence="3 4" key="1">
    <citation type="submission" date="2017-09" db="EMBL/GenBank/DDBJ databases">
        <title>Depth-based differentiation of microbial function through sediment-hosted aquifers and enrichment of novel symbionts in the deep terrestrial subsurface.</title>
        <authorList>
            <person name="Probst A.J."/>
            <person name="Ladd B."/>
            <person name="Jarett J.K."/>
            <person name="Geller-Mcgrath D.E."/>
            <person name="Sieber C.M."/>
            <person name="Emerson J.B."/>
            <person name="Anantharaman K."/>
            <person name="Thomas B.C."/>
            <person name="Malmstrom R."/>
            <person name="Stieglmeier M."/>
            <person name="Klingl A."/>
            <person name="Woyke T."/>
            <person name="Ryan C.M."/>
            <person name="Banfield J.F."/>
        </authorList>
    </citation>
    <scope>NUCLEOTIDE SEQUENCE [LARGE SCALE GENOMIC DNA]</scope>
    <source>
        <strain evidence="3">CG_4_10_14_0_8_um_filter_42_10</strain>
    </source>
</reference>
<dbReference type="InterPro" id="IPR011055">
    <property type="entry name" value="Dup_hybrid_motif"/>
</dbReference>
<organism evidence="3 4">
    <name type="scientific">Candidatus Kerfeldbacteria bacterium CG_4_10_14_0_8_um_filter_42_10</name>
    <dbReference type="NCBI Taxonomy" id="2014248"/>
    <lineage>
        <taxon>Bacteria</taxon>
        <taxon>Candidatus Kerfeldiibacteriota</taxon>
    </lineage>
</organism>
<comment type="caution">
    <text evidence="3">The sequence shown here is derived from an EMBL/GenBank/DDBJ whole genome shotgun (WGS) entry which is preliminary data.</text>
</comment>
<dbReference type="InterPro" id="IPR016047">
    <property type="entry name" value="M23ase_b-sheet_dom"/>
</dbReference>
<evidence type="ECO:0000313" key="4">
    <source>
        <dbReference type="Proteomes" id="UP000230779"/>
    </source>
</evidence>
<protein>
    <recommendedName>
        <fullName evidence="2">M23ase beta-sheet core domain-containing protein</fullName>
    </recommendedName>
</protein>
<sequence length="222" mass="24130">MKRLPIIILIMLAAATLLIAILRNPPIQSGNSNNQLQNSTNLGANLDKTNSSTEQKIDFQSPLDNPQTRITKKPFGIYITPKNSPVQPERFAGYHTGVDFELLPDELDKEATVTAFCNGPIIQKGWANGYGGYVIQQCSINKETVTALYGHLNVSTVPAQGVILAAGAKIGVLGKGFSSETDQERKHLHFALHKGGAVELKGYVANQSALEAWINPVNYFNN</sequence>
<dbReference type="SUPFAM" id="SSF51261">
    <property type="entry name" value="Duplicated hybrid motif"/>
    <property type="match status" value="1"/>
</dbReference>
<evidence type="ECO:0000256" key="1">
    <source>
        <dbReference type="SAM" id="MobiDB-lite"/>
    </source>
</evidence>
<dbReference type="EMBL" id="PFMD01000049">
    <property type="protein sequence ID" value="PIY96443.1"/>
    <property type="molecule type" value="Genomic_DNA"/>
</dbReference>
<dbReference type="CDD" id="cd12797">
    <property type="entry name" value="M23_peptidase"/>
    <property type="match status" value="1"/>
</dbReference>
<accession>A0A2M7RI58</accession>
<name>A0A2M7RI58_9BACT</name>
<dbReference type="AlphaFoldDB" id="A0A2M7RI58"/>